<dbReference type="GeneID" id="100897991"/>
<feature type="transmembrane region" description="Helical" evidence="7">
    <location>
        <begin position="12"/>
        <end position="33"/>
    </location>
</feature>
<feature type="transmembrane region" description="Helical" evidence="7">
    <location>
        <begin position="366"/>
        <end position="386"/>
    </location>
</feature>
<evidence type="ECO:0000256" key="6">
    <source>
        <dbReference type="ARBA" id="ARBA00023136"/>
    </source>
</evidence>
<dbReference type="GO" id="GO:0005337">
    <property type="term" value="F:nucleoside transmembrane transporter activity"/>
    <property type="evidence" value="ECO:0007669"/>
    <property type="project" value="InterPro"/>
</dbReference>
<protein>
    <submittedName>
        <fullName evidence="9">Equilibrative nucleoside transporter 3</fullName>
    </submittedName>
</protein>
<keyword evidence="8" id="KW-1185">Reference proteome</keyword>
<evidence type="ECO:0000256" key="2">
    <source>
        <dbReference type="ARBA" id="ARBA00007965"/>
    </source>
</evidence>
<dbReference type="Pfam" id="PF01733">
    <property type="entry name" value="Nucleoside_tran"/>
    <property type="match status" value="1"/>
</dbReference>
<proteinExistence type="inferred from homology"/>
<keyword evidence="6 7" id="KW-0472">Membrane</keyword>
<name>A0AAJ6VZ62_9ACAR</name>
<evidence type="ECO:0000256" key="4">
    <source>
        <dbReference type="ARBA" id="ARBA00022692"/>
    </source>
</evidence>
<comment type="similarity">
    <text evidence="2">Belongs to the SLC29A/ENT transporter (TC 2.A.57) family.</text>
</comment>
<evidence type="ECO:0000313" key="8">
    <source>
        <dbReference type="Proteomes" id="UP000694867"/>
    </source>
</evidence>
<gene>
    <name evidence="9" type="primary">LOC100897991</name>
</gene>
<feature type="transmembrane region" description="Helical" evidence="7">
    <location>
        <begin position="97"/>
        <end position="115"/>
    </location>
</feature>
<dbReference type="Proteomes" id="UP000694867">
    <property type="component" value="Unplaced"/>
</dbReference>
<feature type="transmembrane region" description="Helical" evidence="7">
    <location>
        <begin position="406"/>
        <end position="424"/>
    </location>
</feature>
<sequence length="427" mass="46646">MGTLASPPIDRFNLSLCGSFLLGLVVLVPWNFLVMADDYWKYKFRSDNATDGGNSGEINENQKFFISYLSSVCNGIYLVVLFLNTISTVRVSSVSRISGSLIGTTLAMILTTVFVEVNTDSWKDEFLVLSLVIAGLTSFLVAILSGSSTGICGFLPQRFMAACLLGQSVGGVLCASVQIGCLAFGFSSQKTALLFFSIAICILLITSIVWPLMRSTDFFRHYQRIASCSDDVSVSDVSCMPYGGSRLTVFWRVFLQGWQFHITALIAGTFSMPIFPNLGYAGQSVNVDISPFLKTFFLPLACSLTYSLADVSGRYFENLRPYNPSRRKLLLALSFSRVLLIPLLLVCNLNPLKRNVTEVLIRSDEVFALIMLVAGFSNGFLLNAAFKNSPGATSLEYQEISATITVCFYGTGATLGSLLSILLLKLL</sequence>
<dbReference type="RefSeq" id="XP_003745284.1">
    <property type="nucleotide sequence ID" value="XM_003745236.1"/>
</dbReference>
<dbReference type="AlphaFoldDB" id="A0AAJ6VZ62"/>
<dbReference type="PRINTS" id="PR01130">
    <property type="entry name" value="DERENTRNSPRT"/>
</dbReference>
<feature type="transmembrane region" description="Helical" evidence="7">
    <location>
        <begin position="127"/>
        <end position="147"/>
    </location>
</feature>
<feature type="transmembrane region" description="Helical" evidence="7">
    <location>
        <begin position="192"/>
        <end position="213"/>
    </location>
</feature>
<dbReference type="KEGG" id="goe:100897991"/>
<dbReference type="PANTHER" id="PTHR10332">
    <property type="entry name" value="EQUILIBRATIVE NUCLEOSIDE TRANSPORTER"/>
    <property type="match status" value="1"/>
</dbReference>
<keyword evidence="5 7" id="KW-1133">Transmembrane helix</keyword>
<feature type="transmembrane region" description="Helical" evidence="7">
    <location>
        <begin position="65"/>
        <end position="85"/>
    </location>
</feature>
<feature type="transmembrane region" description="Helical" evidence="7">
    <location>
        <begin position="249"/>
        <end position="272"/>
    </location>
</feature>
<evidence type="ECO:0000256" key="7">
    <source>
        <dbReference type="SAM" id="Phobius"/>
    </source>
</evidence>
<dbReference type="PANTHER" id="PTHR10332:SF88">
    <property type="entry name" value="EQUILIBRATIVE NUCLEOSIDE TRANSPORTER 1, ISOFORM A"/>
    <property type="match status" value="1"/>
</dbReference>
<keyword evidence="4 7" id="KW-0812">Transmembrane</keyword>
<keyword evidence="3" id="KW-0813">Transport</keyword>
<evidence type="ECO:0000256" key="3">
    <source>
        <dbReference type="ARBA" id="ARBA00022448"/>
    </source>
</evidence>
<evidence type="ECO:0000256" key="1">
    <source>
        <dbReference type="ARBA" id="ARBA00004141"/>
    </source>
</evidence>
<evidence type="ECO:0000256" key="5">
    <source>
        <dbReference type="ARBA" id="ARBA00022989"/>
    </source>
</evidence>
<comment type="subcellular location">
    <subcellularLocation>
        <location evidence="1">Membrane</location>
        <topology evidence="1">Multi-pass membrane protein</topology>
    </subcellularLocation>
</comment>
<dbReference type="InterPro" id="IPR002259">
    <property type="entry name" value="Eqnu_transpt"/>
</dbReference>
<evidence type="ECO:0000313" key="9">
    <source>
        <dbReference type="RefSeq" id="XP_003745284.1"/>
    </source>
</evidence>
<accession>A0AAJ6VZ62</accession>
<feature type="transmembrane region" description="Helical" evidence="7">
    <location>
        <begin position="159"/>
        <end position="186"/>
    </location>
</feature>
<reference evidence="9" key="1">
    <citation type="submission" date="2025-08" db="UniProtKB">
        <authorList>
            <consortium name="RefSeq"/>
        </authorList>
    </citation>
    <scope>IDENTIFICATION</scope>
</reference>
<dbReference type="GO" id="GO:0005886">
    <property type="term" value="C:plasma membrane"/>
    <property type="evidence" value="ECO:0007669"/>
    <property type="project" value="TreeGrafter"/>
</dbReference>
<organism evidence="8 9">
    <name type="scientific">Galendromus occidentalis</name>
    <name type="common">western predatory mite</name>
    <dbReference type="NCBI Taxonomy" id="34638"/>
    <lineage>
        <taxon>Eukaryota</taxon>
        <taxon>Metazoa</taxon>
        <taxon>Ecdysozoa</taxon>
        <taxon>Arthropoda</taxon>
        <taxon>Chelicerata</taxon>
        <taxon>Arachnida</taxon>
        <taxon>Acari</taxon>
        <taxon>Parasitiformes</taxon>
        <taxon>Mesostigmata</taxon>
        <taxon>Gamasina</taxon>
        <taxon>Phytoseioidea</taxon>
        <taxon>Phytoseiidae</taxon>
        <taxon>Typhlodrominae</taxon>
        <taxon>Galendromus</taxon>
    </lineage>
</organism>
<feature type="transmembrane region" description="Helical" evidence="7">
    <location>
        <begin position="329"/>
        <end position="346"/>
    </location>
</feature>